<evidence type="ECO:0000313" key="2">
    <source>
        <dbReference type="Proteomes" id="UP000681720"/>
    </source>
</evidence>
<comment type="caution">
    <text evidence="1">The sequence shown here is derived from an EMBL/GenBank/DDBJ whole genome shotgun (WGS) entry which is preliminary data.</text>
</comment>
<evidence type="ECO:0000313" key="1">
    <source>
        <dbReference type="EMBL" id="CAF4452718.1"/>
    </source>
</evidence>
<gene>
    <name evidence="1" type="ORF">GIL414_LOCUS32498</name>
</gene>
<dbReference type="AlphaFoldDB" id="A0A8S2WPE7"/>
<reference evidence="1" key="1">
    <citation type="submission" date="2021-02" db="EMBL/GenBank/DDBJ databases">
        <authorList>
            <person name="Nowell W R."/>
        </authorList>
    </citation>
    <scope>NUCLEOTIDE SEQUENCE</scope>
</reference>
<proteinExistence type="predicted"/>
<dbReference type="EMBL" id="CAJOBJ010069191">
    <property type="protein sequence ID" value="CAF4452718.1"/>
    <property type="molecule type" value="Genomic_DNA"/>
</dbReference>
<sequence length="110" mass="12652">MSMNDNDVPTSSIDLAGEFVPERYLVLLTERMVDMLFRLMIYNESPMLMSECDFDHQTTLRNSIVSGHTSTSSPNSPNRVSLLQLQSIHQACIKCKKKMLTIEEFRELNH</sequence>
<accession>A0A8S2WPE7</accession>
<organism evidence="1 2">
    <name type="scientific">Rotaria magnacalcarata</name>
    <dbReference type="NCBI Taxonomy" id="392030"/>
    <lineage>
        <taxon>Eukaryota</taxon>
        <taxon>Metazoa</taxon>
        <taxon>Spiralia</taxon>
        <taxon>Gnathifera</taxon>
        <taxon>Rotifera</taxon>
        <taxon>Eurotatoria</taxon>
        <taxon>Bdelloidea</taxon>
        <taxon>Philodinida</taxon>
        <taxon>Philodinidae</taxon>
        <taxon>Rotaria</taxon>
    </lineage>
</organism>
<protein>
    <submittedName>
        <fullName evidence="1">Uncharacterized protein</fullName>
    </submittedName>
</protein>
<name>A0A8S2WPE7_9BILA</name>
<dbReference type="Proteomes" id="UP000681720">
    <property type="component" value="Unassembled WGS sequence"/>
</dbReference>